<protein>
    <recommendedName>
        <fullName evidence="3">DUF4367 domain-containing protein</fullName>
    </recommendedName>
</protein>
<sequence>MKRRNAMCHQLAMTIVAISAGLLVNLLANTAQAATRLPKSPWQSHAQLKSSQVSPIYQQQWRQSDYKYCPILAIANHSSVNVKTAQSRAANFSGGFAVAYDLKHYKGKPLRSAYGVANAGTTSKRDLYEGWAYHKNYADGSYVTLGREGDNPQGKMLAYLVLNNGCFYNIWSQLSSEHLQKMISQLRYVN</sequence>
<reference evidence="2" key="1">
    <citation type="journal article" date="2020" name="Microbiol. Resour. Announc.">
        <title>Complete Genome Sequence of Moraxella osloensis Strain YV1, Isolated from an Australian Wastewater Treatment Plant.</title>
        <authorList>
            <person name="Batinovic S."/>
            <person name="Rice D.T.F."/>
            <person name="Seviour R.J."/>
            <person name="Petrovski S."/>
        </authorList>
    </citation>
    <scope>NUCLEOTIDE SEQUENCE</scope>
    <source>
        <strain evidence="2">YV1</strain>
    </source>
</reference>
<organism evidence="2">
    <name type="scientific">Faucicola osloensis</name>
    <name type="common">Moraxella osloensis</name>
    <dbReference type="NCBI Taxonomy" id="34062"/>
    <lineage>
        <taxon>Bacteria</taxon>
        <taxon>Pseudomonadati</taxon>
        <taxon>Pseudomonadota</taxon>
        <taxon>Gammaproteobacteria</taxon>
        <taxon>Moraxellales</taxon>
        <taxon>Moraxellaceae</taxon>
        <taxon>Faucicola</taxon>
    </lineage>
</organism>
<keyword evidence="1" id="KW-0732">Signal</keyword>
<gene>
    <name evidence="2" type="ORF">GSF12_03100</name>
</gene>
<name>A0A6P1KA96_FAUOS</name>
<dbReference type="EMBL" id="CP047226">
    <property type="protein sequence ID" value="QHG08969.1"/>
    <property type="molecule type" value="Genomic_DNA"/>
</dbReference>
<accession>A0A6P1KA96</accession>
<evidence type="ECO:0000313" key="2">
    <source>
        <dbReference type="EMBL" id="QHG08969.1"/>
    </source>
</evidence>
<evidence type="ECO:0008006" key="3">
    <source>
        <dbReference type="Google" id="ProtNLM"/>
    </source>
</evidence>
<feature type="signal peptide" evidence="1">
    <location>
        <begin position="1"/>
        <end position="33"/>
    </location>
</feature>
<feature type="chain" id="PRO_5027119878" description="DUF4367 domain-containing protein" evidence="1">
    <location>
        <begin position="34"/>
        <end position="190"/>
    </location>
</feature>
<proteinExistence type="predicted"/>
<dbReference type="AlphaFoldDB" id="A0A6P1KA96"/>
<evidence type="ECO:0000256" key="1">
    <source>
        <dbReference type="SAM" id="SignalP"/>
    </source>
</evidence>